<dbReference type="AlphaFoldDB" id="A0A0M3J2J6"/>
<evidence type="ECO:0000313" key="2">
    <source>
        <dbReference type="WBParaSite" id="ASIM_0000175501-mRNA-1"/>
    </source>
</evidence>
<reference evidence="2" key="1">
    <citation type="submission" date="2017-02" db="UniProtKB">
        <authorList>
            <consortium name="WormBaseParasite"/>
        </authorList>
    </citation>
    <scope>IDENTIFICATION</scope>
</reference>
<evidence type="ECO:0000256" key="1">
    <source>
        <dbReference type="SAM" id="MobiDB-lite"/>
    </source>
</evidence>
<accession>A0A0M3J2J6</accession>
<dbReference type="WBParaSite" id="ASIM_0000175501-mRNA-1">
    <property type="protein sequence ID" value="ASIM_0000175501-mRNA-1"/>
    <property type="gene ID" value="ASIM_0000175501"/>
</dbReference>
<protein>
    <submittedName>
        <fullName evidence="2">Proboscipedia</fullName>
    </submittedName>
</protein>
<feature type="compositionally biased region" description="Low complexity" evidence="1">
    <location>
        <begin position="42"/>
        <end position="53"/>
    </location>
</feature>
<organism evidence="2">
    <name type="scientific">Anisakis simplex</name>
    <name type="common">Herring worm</name>
    <dbReference type="NCBI Taxonomy" id="6269"/>
    <lineage>
        <taxon>Eukaryota</taxon>
        <taxon>Metazoa</taxon>
        <taxon>Ecdysozoa</taxon>
        <taxon>Nematoda</taxon>
        <taxon>Chromadorea</taxon>
        <taxon>Rhabditida</taxon>
        <taxon>Spirurina</taxon>
        <taxon>Ascaridomorpha</taxon>
        <taxon>Ascaridoidea</taxon>
        <taxon>Anisakidae</taxon>
        <taxon>Anisakis</taxon>
        <taxon>Anisakis simplex complex</taxon>
    </lineage>
</organism>
<proteinExistence type="predicted"/>
<feature type="compositionally biased region" description="Polar residues" evidence="1">
    <location>
        <begin position="15"/>
        <end position="41"/>
    </location>
</feature>
<feature type="compositionally biased region" description="Acidic residues" evidence="1">
    <location>
        <begin position="1"/>
        <end position="10"/>
    </location>
</feature>
<sequence>LEEVDEENEQDEHMQSPQPNISTSTARLKTPRRNANVSCGPNTSQNHNQTQQNASMKNDETTNSTPTSRAPWEKTSFAERETELMADDETNQHSNFGLANQKTPLASSSLAVIPAHFLNTPTHVLSIMNGRSSRNKTLPTQNANESKNATIDISENDHSPVRENVAHDSSMHDSAYLSPTANFVEDSSNAAL</sequence>
<name>A0A0M3J2J6_ANISI</name>
<feature type="region of interest" description="Disordered" evidence="1">
    <location>
        <begin position="1"/>
        <end position="74"/>
    </location>
</feature>